<dbReference type="InterPro" id="IPR023346">
    <property type="entry name" value="Lysozyme-like_dom_sf"/>
</dbReference>
<dbReference type="Pfam" id="PF01464">
    <property type="entry name" value="SLT"/>
    <property type="match status" value="1"/>
</dbReference>
<evidence type="ECO:0000313" key="3">
    <source>
        <dbReference type="EMBL" id="NYZ69434.1"/>
    </source>
</evidence>
<protein>
    <submittedName>
        <fullName evidence="3">Transglycosylase SLT domain-containing protein</fullName>
    </submittedName>
</protein>
<organism evidence="3 4">
    <name type="scientific">Spartinivicinus marinus</name>
    <dbReference type="NCBI Taxonomy" id="2994442"/>
    <lineage>
        <taxon>Bacteria</taxon>
        <taxon>Pseudomonadati</taxon>
        <taxon>Pseudomonadota</taxon>
        <taxon>Gammaproteobacteria</taxon>
        <taxon>Oceanospirillales</taxon>
        <taxon>Zooshikellaceae</taxon>
        <taxon>Spartinivicinus</taxon>
    </lineage>
</organism>
<dbReference type="InterPro" id="IPR008258">
    <property type="entry name" value="Transglycosylase_SLT_dom_1"/>
</dbReference>
<accession>A0A853IHC3</accession>
<comment type="similarity">
    <text evidence="1">Belongs to the transglycosylase Slt family.</text>
</comment>
<reference evidence="3 4" key="1">
    <citation type="submission" date="2020-07" db="EMBL/GenBank/DDBJ databases">
        <title>Endozoicomonas sp. nov., isolated from sediment.</title>
        <authorList>
            <person name="Gu T."/>
        </authorList>
    </citation>
    <scope>NUCLEOTIDE SEQUENCE [LARGE SCALE GENOMIC DNA]</scope>
    <source>
        <strain evidence="3 4">SM1973</strain>
    </source>
</reference>
<name>A0A853IHC3_9GAMM</name>
<dbReference type="Proteomes" id="UP000569732">
    <property type="component" value="Unassembled WGS sequence"/>
</dbReference>
<keyword evidence="4" id="KW-1185">Reference proteome</keyword>
<feature type="domain" description="Transglycosylase SLT" evidence="2">
    <location>
        <begin position="11"/>
        <end position="117"/>
    </location>
</feature>
<sequence>MIRSASKLYLPEIDWRLFKAQLYQESRLKPNAVSPAGAQGLGQIMPGTWSDISRQLKLDKHLVFDPESNIQASAFYMAKMRKFWTAPRPAADKHSLALASYNAGAGNILKAQKRCNNARLYQLIIKCLPNVTSHHAKETTTYVKRIWRYWVSMLVG</sequence>
<proteinExistence type="inferred from homology"/>
<gene>
    <name evidence="3" type="ORF">H0A36_25800</name>
</gene>
<evidence type="ECO:0000259" key="2">
    <source>
        <dbReference type="Pfam" id="PF01464"/>
    </source>
</evidence>
<evidence type="ECO:0000313" key="4">
    <source>
        <dbReference type="Proteomes" id="UP000569732"/>
    </source>
</evidence>
<dbReference type="EMBL" id="JACCKB010000085">
    <property type="protein sequence ID" value="NYZ69434.1"/>
    <property type="molecule type" value="Genomic_DNA"/>
</dbReference>
<dbReference type="PANTHER" id="PTHR37423">
    <property type="entry name" value="SOLUBLE LYTIC MUREIN TRANSGLYCOSYLASE-RELATED"/>
    <property type="match status" value="1"/>
</dbReference>
<dbReference type="SUPFAM" id="SSF53955">
    <property type="entry name" value="Lysozyme-like"/>
    <property type="match status" value="1"/>
</dbReference>
<dbReference type="PANTHER" id="PTHR37423:SF2">
    <property type="entry name" value="MEMBRANE-BOUND LYTIC MUREIN TRANSGLYCOSYLASE C"/>
    <property type="match status" value="1"/>
</dbReference>
<evidence type="ECO:0000256" key="1">
    <source>
        <dbReference type="ARBA" id="ARBA00007734"/>
    </source>
</evidence>
<dbReference type="AlphaFoldDB" id="A0A853IHC3"/>
<dbReference type="Gene3D" id="1.10.530.10">
    <property type="match status" value="1"/>
</dbReference>
<comment type="caution">
    <text evidence="3">The sequence shown here is derived from an EMBL/GenBank/DDBJ whole genome shotgun (WGS) entry which is preliminary data.</text>
</comment>